<organism evidence="1 2">
    <name type="scientific">Capsulimonas corticalis</name>
    <dbReference type="NCBI Taxonomy" id="2219043"/>
    <lineage>
        <taxon>Bacteria</taxon>
        <taxon>Bacillati</taxon>
        <taxon>Armatimonadota</taxon>
        <taxon>Armatimonadia</taxon>
        <taxon>Capsulimonadales</taxon>
        <taxon>Capsulimonadaceae</taxon>
        <taxon>Capsulimonas</taxon>
    </lineage>
</organism>
<evidence type="ECO:0000313" key="2">
    <source>
        <dbReference type="Proteomes" id="UP000287394"/>
    </source>
</evidence>
<name>A0A402CVH3_9BACT</name>
<dbReference type="AlphaFoldDB" id="A0A402CVH3"/>
<evidence type="ECO:0000313" key="1">
    <source>
        <dbReference type="EMBL" id="BDI30408.1"/>
    </source>
</evidence>
<sequence>MSITIELPQNIEQHLQTEWGELPRRVLEAVAVEGYRQEVLTRGQVGELLSFNFWETEAFLKSHEAVLHYSQLDLDQDRANSEKLEHQ</sequence>
<protein>
    <submittedName>
        <fullName evidence="1">Uncharacterized protein</fullName>
    </submittedName>
</protein>
<proteinExistence type="predicted"/>
<keyword evidence="2" id="KW-1185">Reference proteome</keyword>
<dbReference type="KEGG" id="ccot:CCAX7_24590"/>
<dbReference type="RefSeq" id="WP_119321366.1">
    <property type="nucleotide sequence ID" value="NZ_AP025739.1"/>
</dbReference>
<dbReference type="InterPro" id="IPR005368">
    <property type="entry name" value="UPF0175"/>
</dbReference>
<reference evidence="1 2" key="1">
    <citation type="journal article" date="2019" name="Int. J. Syst. Evol. Microbiol.">
        <title>Capsulimonas corticalis gen. nov., sp. nov., an aerobic capsulated bacterium, of a novel bacterial order, Capsulimonadales ord. nov., of the class Armatimonadia of the phylum Armatimonadetes.</title>
        <authorList>
            <person name="Li J."/>
            <person name="Kudo C."/>
            <person name="Tonouchi A."/>
        </authorList>
    </citation>
    <scope>NUCLEOTIDE SEQUENCE [LARGE SCALE GENOMIC DNA]</scope>
    <source>
        <strain evidence="1 2">AX-7</strain>
    </source>
</reference>
<dbReference type="OrthoDB" id="531849at2"/>
<accession>A0A402CVH3</accession>
<dbReference type="Pfam" id="PF03683">
    <property type="entry name" value="UPF0175"/>
    <property type="match status" value="1"/>
</dbReference>
<gene>
    <name evidence="1" type="ORF">CCAX7_24590</name>
</gene>
<dbReference type="Proteomes" id="UP000287394">
    <property type="component" value="Chromosome"/>
</dbReference>
<dbReference type="EMBL" id="AP025739">
    <property type="protein sequence ID" value="BDI30408.1"/>
    <property type="molecule type" value="Genomic_DNA"/>
</dbReference>